<comment type="pathway">
    <text evidence="7">One-carbon metabolism; methanogenesis from CO(2); 5,10-methylene-5,6,7,8-tetrahydromethanopterin from 5,10-methenyl-5,6,7,8-tetrahydromethanopterin (coenzyme F420 route): step 1/1.</text>
</comment>
<keyword evidence="4 7" id="KW-0554">One-carbon metabolism</keyword>
<dbReference type="Proteomes" id="UP000291831">
    <property type="component" value="Unassembled WGS sequence"/>
</dbReference>
<dbReference type="Pfam" id="PF01993">
    <property type="entry name" value="MTD"/>
    <property type="match status" value="1"/>
</dbReference>
<evidence type="ECO:0000256" key="3">
    <source>
        <dbReference type="ARBA" id="ARBA00014062"/>
    </source>
</evidence>
<sequence length="273" mass="30194">MVKVGFVKMGNIGTSLAIDLLFDEIAEREDINTRTFSSGAKMGKEEAYDTKHFKRWYPDLLIMVSPNPNAQGPAEARRIWKDVPTILVSDGPTKKDERQKLADAGFGYIILPVDPLIGAKREYLDTVEMVNFNSEVNKTLAFTGAIRLVQETIDGVIEEIKAGETLNLPHILAKPEKCIEYGGFSNPYAKAKALAALHILLKAAEINSKACFGMKGIEAITLTTAAGHEMVRTASMLADEAREIEKCNDTVSRKPHARDGRILSKTRLYEKPE</sequence>
<dbReference type="AlphaFoldDB" id="A0A8B6SDG8"/>
<dbReference type="SUPFAM" id="SSF102324">
    <property type="entry name" value="F420-dependent methylenetetrahydromethanopterin dehydrogenase (MTD)"/>
    <property type="match status" value="1"/>
</dbReference>
<comment type="caution">
    <text evidence="8">The sequence shown here is derived from an EMBL/GenBank/DDBJ whole genome shotgun (WGS) entry which is preliminary data.</text>
</comment>
<comment type="similarity">
    <text evidence="1 7">Belongs to the MTD family.</text>
</comment>
<dbReference type="GO" id="GO:0008901">
    <property type="term" value="F:ferredoxin hydrogenase activity"/>
    <property type="evidence" value="ECO:0007669"/>
    <property type="project" value="InterPro"/>
</dbReference>
<dbReference type="Gene3D" id="6.10.140.120">
    <property type="match status" value="1"/>
</dbReference>
<dbReference type="GO" id="GO:0019386">
    <property type="term" value="P:methanogenesis, from carbon dioxide"/>
    <property type="evidence" value="ECO:0007669"/>
    <property type="project" value="UniProtKB-UniRule"/>
</dbReference>
<protein>
    <recommendedName>
        <fullName evidence="3 7">F420-dependent methylenetetrahydromethanopterin dehydrogenase</fullName>
        <shortName evidence="7">MTD</shortName>
        <ecNumber evidence="2 7">1.5.98.1</ecNumber>
    </recommendedName>
    <alternativeName>
        <fullName evidence="6 7">Coenzyme F420-dependent N5,N10-methylenetetrahydromethanopterin dehydrogenase</fullName>
    </alternativeName>
</protein>
<dbReference type="InterPro" id="IPR002844">
    <property type="entry name" value="MTD"/>
</dbReference>
<evidence type="ECO:0000256" key="4">
    <source>
        <dbReference type="ARBA" id="ARBA00022563"/>
    </source>
</evidence>
<organism evidence="8 9">
    <name type="scientific">Candidatus Argoarchaeum ethanivorans</name>
    <dbReference type="NCBI Taxonomy" id="2608793"/>
    <lineage>
        <taxon>Archaea</taxon>
        <taxon>Methanobacteriati</taxon>
        <taxon>Methanobacteriota</taxon>
        <taxon>Stenosarchaea group</taxon>
        <taxon>Methanomicrobia</taxon>
        <taxon>Methanosarcinales</taxon>
        <taxon>Methanosarcinales incertae sedis</taxon>
        <taxon>GOM Arc I cluster</taxon>
        <taxon>Candidatus Argoarchaeum</taxon>
    </lineage>
</organism>
<dbReference type="GO" id="GO:0030268">
    <property type="term" value="F:methylenetetrahydromethanopterin dehydrogenase activity"/>
    <property type="evidence" value="ECO:0007669"/>
    <property type="project" value="UniProtKB-UniRule"/>
</dbReference>
<evidence type="ECO:0000256" key="6">
    <source>
        <dbReference type="ARBA" id="ARBA00031410"/>
    </source>
</evidence>
<evidence type="ECO:0000256" key="2">
    <source>
        <dbReference type="ARBA" id="ARBA00012904"/>
    </source>
</evidence>
<proteinExistence type="inferred from homology"/>
<dbReference type="UniPathway" id="UPA00640">
    <property type="reaction ID" value="UER00695"/>
</dbReference>
<evidence type="ECO:0000256" key="5">
    <source>
        <dbReference type="ARBA" id="ARBA00023002"/>
    </source>
</evidence>
<name>A0A8B6SDG8_9EURY</name>
<comment type="catalytic activity">
    <reaction evidence="7">
        <text>5,10-methylenetetrahydromethanopterin + oxidized coenzyme F420-(gamma-L-Glu)(n) + 2 H(+) = 5,10-methenyl-5,6,7,8-tetrahydromethanopterin + reduced coenzyme F420-(gamma-L-Glu)(n)</text>
        <dbReference type="Rhea" id="RHEA:16721"/>
        <dbReference type="Rhea" id="RHEA-COMP:12939"/>
        <dbReference type="Rhea" id="RHEA-COMP:14378"/>
        <dbReference type="ChEBI" id="CHEBI:15378"/>
        <dbReference type="ChEBI" id="CHEBI:57818"/>
        <dbReference type="ChEBI" id="CHEBI:58337"/>
        <dbReference type="ChEBI" id="CHEBI:133980"/>
        <dbReference type="ChEBI" id="CHEBI:139511"/>
        <dbReference type="EC" id="1.5.98.1"/>
    </reaction>
</comment>
<evidence type="ECO:0000313" key="8">
    <source>
        <dbReference type="EMBL" id="RZB32290.1"/>
    </source>
</evidence>
<evidence type="ECO:0000313" key="9">
    <source>
        <dbReference type="Proteomes" id="UP000291831"/>
    </source>
</evidence>
<dbReference type="EMBL" id="RPGO01000009">
    <property type="protein sequence ID" value="RZB32290.1"/>
    <property type="molecule type" value="Genomic_DNA"/>
</dbReference>
<dbReference type="NCBIfam" id="NF002162">
    <property type="entry name" value="PRK00994.1"/>
    <property type="match status" value="1"/>
</dbReference>
<reference evidence="9" key="1">
    <citation type="submission" date="2019-01" db="EMBL/GenBank/DDBJ databases">
        <title>Anaerobic oxidation of ethane by archaea from a marine hydrocarbon seep.</title>
        <authorList>
            <person name="Musat F."/>
        </authorList>
    </citation>
    <scope>NUCLEOTIDE SEQUENCE [LARGE SCALE GENOMIC DNA]</scope>
</reference>
<dbReference type="PIRSF" id="PIRSF005627">
    <property type="entry name" value="MTD"/>
    <property type="match status" value="1"/>
</dbReference>
<evidence type="ECO:0000256" key="7">
    <source>
        <dbReference type="HAMAP-Rule" id="MF_00058"/>
    </source>
</evidence>
<comment type="function">
    <text evidence="7">Catalyzes the reversible reduction of methenyl-H(4)MPT(+) to methylene-H(4)MPT.</text>
</comment>
<accession>A0A8B6SDG8</accession>
<dbReference type="InterPro" id="IPR036080">
    <property type="entry name" value="MTD_sf"/>
</dbReference>
<dbReference type="GO" id="GO:0006730">
    <property type="term" value="P:one-carbon metabolic process"/>
    <property type="evidence" value="ECO:0007669"/>
    <property type="project" value="UniProtKB-UniRule"/>
</dbReference>
<gene>
    <name evidence="7" type="primary">mtd</name>
    <name evidence="8" type="ORF">AEth_00613</name>
</gene>
<dbReference type="EC" id="1.5.98.1" evidence="2 7"/>
<dbReference type="HAMAP" id="MF_00058">
    <property type="entry name" value="MTD"/>
    <property type="match status" value="1"/>
</dbReference>
<keyword evidence="7" id="KW-0484">Methanogenesis</keyword>
<evidence type="ECO:0000256" key="1">
    <source>
        <dbReference type="ARBA" id="ARBA00007842"/>
    </source>
</evidence>
<keyword evidence="5 7" id="KW-0560">Oxidoreductase</keyword>
<dbReference type="Gene3D" id="3.40.50.10830">
    <property type="entry name" value="F420-dependent methylenetetrahydromethanopterin dehydrogenase (MTD)"/>
    <property type="match status" value="1"/>
</dbReference>